<dbReference type="EMBL" id="AUZY01008428">
    <property type="protein sequence ID" value="EQD45918.1"/>
    <property type="molecule type" value="Genomic_DNA"/>
</dbReference>
<evidence type="ECO:0000313" key="1">
    <source>
        <dbReference type="EMBL" id="EQD45918.1"/>
    </source>
</evidence>
<gene>
    <name evidence="1" type="ORF">B1B_12827</name>
</gene>
<comment type="caution">
    <text evidence="1">The sequence shown here is derived from an EMBL/GenBank/DDBJ whole genome shotgun (WGS) entry which is preliminary data.</text>
</comment>
<sequence>MAGTLRERGLPSISLLPGQRIPERVAVVLTRPAEAAEISHSHILAVAEDGDRPSLWAAVLYALRTHDARGGLIVGIDPGPRPGYAILSGGTCIGEGVLETPGDGAQFANHLRRRFTSHPILFRVGSGDPPARNRLVNDLLASARAVELVDEQGTTPRGSRRPRDMVAARRIAQTPGRPIRGRLTLCPTAGAIADVQRRSRIGSDGRVTIPRTAAHRVLCGELTLTQAVADALGDRAAPSIVSDRDRTSSVHEPL</sequence>
<accession>T0ZML5</accession>
<dbReference type="AlphaFoldDB" id="T0ZML5"/>
<name>T0ZML5_9ZZZZ</name>
<proteinExistence type="predicted"/>
<protein>
    <submittedName>
        <fullName evidence="1">Uncharacterized protein</fullName>
    </submittedName>
</protein>
<organism evidence="1">
    <name type="scientific">mine drainage metagenome</name>
    <dbReference type="NCBI Taxonomy" id="410659"/>
    <lineage>
        <taxon>unclassified sequences</taxon>
        <taxon>metagenomes</taxon>
        <taxon>ecological metagenomes</taxon>
    </lineage>
</organism>
<reference evidence="1" key="1">
    <citation type="submission" date="2013-08" db="EMBL/GenBank/DDBJ databases">
        <authorList>
            <person name="Mendez C."/>
            <person name="Richter M."/>
            <person name="Ferrer M."/>
            <person name="Sanchez J."/>
        </authorList>
    </citation>
    <scope>NUCLEOTIDE SEQUENCE</scope>
</reference>
<reference evidence="1" key="2">
    <citation type="journal article" date="2014" name="ISME J.">
        <title>Microbial stratification in low pH oxic and suboxic macroscopic growths along an acid mine drainage.</title>
        <authorList>
            <person name="Mendez-Garcia C."/>
            <person name="Mesa V."/>
            <person name="Sprenger R.R."/>
            <person name="Richter M."/>
            <person name="Diez M.S."/>
            <person name="Solano J."/>
            <person name="Bargiela R."/>
            <person name="Golyshina O.V."/>
            <person name="Manteca A."/>
            <person name="Ramos J.L."/>
            <person name="Gallego J.R."/>
            <person name="Llorente I."/>
            <person name="Martins Dos Santos V.A."/>
            <person name="Jensen O.N."/>
            <person name="Pelaez A.I."/>
            <person name="Sanchez J."/>
            <person name="Ferrer M."/>
        </authorList>
    </citation>
    <scope>NUCLEOTIDE SEQUENCE</scope>
</reference>